<dbReference type="SUPFAM" id="SSF46626">
    <property type="entry name" value="Cytochrome c"/>
    <property type="match status" value="1"/>
</dbReference>
<dbReference type="CDD" id="cd04213">
    <property type="entry name" value="CuRO_CcO_Caa3_II"/>
    <property type="match status" value="1"/>
</dbReference>
<feature type="domain" description="Cytochrome oxidase subunit II copper A binding" evidence="18">
    <location>
        <begin position="122"/>
        <end position="238"/>
    </location>
</feature>
<feature type="transmembrane region" description="Helical" evidence="17">
    <location>
        <begin position="84"/>
        <end position="109"/>
    </location>
</feature>
<dbReference type="InterPro" id="IPR045187">
    <property type="entry name" value="CcO_II"/>
</dbReference>
<evidence type="ECO:0000259" key="19">
    <source>
        <dbReference type="PROSITE" id="PS51007"/>
    </source>
</evidence>
<dbReference type="GO" id="GO:0016491">
    <property type="term" value="F:oxidoreductase activity"/>
    <property type="evidence" value="ECO:0007669"/>
    <property type="project" value="InterPro"/>
</dbReference>
<dbReference type="InterPro" id="IPR034236">
    <property type="entry name" value="CuRO_CcO_Caa3_II"/>
</dbReference>
<feature type="domain" description="Cytochrome c" evidence="19">
    <location>
        <begin position="245"/>
        <end position="337"/>
    </location>
</feature>
<dbReference type="GO" id="GO:0042773">
    <property type="term" value="P:ATP synthesis coupled electron transport"/>
    <property type="evidence" value="ECO:0007669"/>
    <property type="project" value="TreeGrafter"/>
</dbReference>
<dbReference type="NCBIfam" id="TIGR02866">
    <property type="entry name" value="CoxB"/>
    <property type="match status" value="1"/>
</dbReference>
<evidence type="ECO:0000256" key="2">
    <source>
        <dbReference type="ARBA" id="ARBA00007866"/>
    </source>
</evidence>
<dbReference type="InterPro" id="IPR036909">
    <property type="entry name" value="Cyt_c-like_dom_sf"/>
</dbReference>
<dbReference type="PROSITE" id="PS00078">
    <property type="entry name" value="COX2"/>
    <property type="match status" value="1"/>
</dbReference>
<evidence type="ECO:0000256" key="12">
    <source>
        <dbReference type="ARBA" id="ARBA00023136"/>
    </source>
</evidence>
<dbReference type="Proteomes" id="UP000532162">
    <property type="component" value="Unassembled WGS sequence"/>
</dbReference>
<dbReference type="PANTHER" id="PTHR22888:SF9">
    <property type="entry name" value="CYTOCHROME C OXIDASE SUBUNIT 2"/>
    <property type="match status" value="1"/>
</dbReference>
<evidence type="ECO:0000313" key="20">
    <source>
        <dbReference type="EMBL" id="NZD62768.1"/>
    </source>
</evidence>
<keyword evidence="5" id="KW-0679">Respiratory chain</keyword>
<protein>
    <recommendedName>
        <fullName evidence="14">Cytochrome aa3 subunit 2</fullName>
    </recommendedName>
</protein>
<dbReference type="SUPFAM" id="SSF49503">
    <property type="entry name" value="Cupredoxins"/>
    <property type="match status" value="1"/>
</dbReference>
<evidence type="ECO:0000256" key="11">
    <source>
        <dbReference type="ARBA" id="ARBA00023008"/>
    </source>
</evidence>
<keyword evidence="6 17" id="KW-0812">Transmembrane</keyword>
<comment type="subcellular location">
    <subcellularLocation>
        <location evidence="1">Membrane</location>
        <topology evidence="1">Multi-pass membrane protein</topology>
    </subcellularLocation>
</comment>
<keyword evidence="9 17" id="KW-1133">Transmembrane helix</keyword>
<organism evidence="20 21">
    <name type="scientific">Rhizobium changzhiense</name>
    <dbReference type="NCBI Taxonomy" id="2692317"/>
    <lineage>
        <taxon>Bacteria</taxon>
        <taxon>Pseudomonadati</taxon>
        <taxon>Pseudomonadota</taxon>
        <taxon>Alphaproteobacteria</taxon>
        <taxon>Hyphomicrobiales</taxon>
        <taxon>Rhizobiaceae</taxon>
        <taxon>Rhizobium/Agrobacterium group</taxon>
        <taxon>Rhizobium</taxon>
    </lineage>
</organism>
<dbReference type="InterPro" id="IPR008972">
    <property type="entry name" value="Cupredoxin"/>
</dbReference>
<comment type="catalytic activity">
    <reaction evidence="15">
        <text>4 Fe(II)-[cytochrome c] + O2 + 8 H(+)(in) = 4 Fe(III)-[cytochrome c] + 2 H2O + 4 H(+)(out)</text>
        <dbReference type="Rhea" id="RHEA:11436"/>
        <dbReference type="Rhea" id="RHEA-COMP:10350"/>
        <dbReference type="Rhea" id="RHEA-COMP:14399"/>
        <dbReference type="ChEBI" id="CHEBI:15377"/>
        <dbReference type="ChEBI" id="CHEBI:15378"/>
        <dbReference type="ChEBI" id="CHEBI:15379"/>
        <dbReference type="ChEBI" id="CHEBI:29033"/>
        <dbReference type="ChEBI" id="CHEBI:29034"/>
        <dbReference type="EC" id="7.1.1.9"/>
    </reaction>
</comment>
<evidence type="ECO:0000256" key="16">
    <source>
        <dbReference type="PROSITE-ProRule" id="PRU00433"/>
    </source>
</evidence>
<proteinExistence type="inferred from homology"/>
<dbReference type="GO" id="GO:0004129">
    <property type="term" value="F:cytochrome-c oxidase activity"/>
    <property type="evidence" value="ECO:0007669"/>
    <property type="project" value="UniProtKB-EC"/>
</dbReference>
<evidence type="ECO:0000313" key="21">
    <source>
        <dbReference type="Proteomes" id="UP000532162"/>
    </source>
</evidence>
<evidence type="ECO:0000256" key="5">
    <source>
        <dbReference type="ARBA" id="ARBA00022660"/>
    </source>
</evidence>
<sequence length="337" mass="36515">MGELEHWRKGRPIVLRCLAPFSALVLAGCSGQQSALSPAGEESEAVYRLFVVMLVGGMSIWVSVTFLLIHAARHRREAWAAEKAGALIAWGGVAFPTVVLLLLLGYAVWLMPAIRPWNPPAAKDGAIEVTGEQFWWRIRYPAVGDQPGFETANEIRLPIGRTATFSLKAADVIHSFWIPALGGKMDMIPGRTNFLTLTPTRTGTYRAPCAEFCGASHAYMAFSVVVMEEDDYSAWRSRLIDGDASVAAEGRQLLQRHGCVACHSLRGLQIAGQTAPDLSLIGARLSIGAGALANTPENIARFIRSPSSVKPGAKMPAFDMLPEDDIEEIARYLGGLE</sequence>
<dbReference type="InterPro" id="IPR002429">
    <property type="entry name" value="CcO_II-like_C"/>
</dbReference>
<evidence type="ECO:0000256" key="1">
    <source>
        <dbReference type="ARBA" id="ARBA00004141"/>
    </source>
</evidence>
<dbReference type="Pfam" id="PF00034">
    <property type="entry name" value="Cytochrom_C"/>
    <property type="match status" value="1"/>
</dbReference>
<name>A0A7Z0RMA5_9HYPH</name>
<dbReference type="PROSITE" id="PS51007">
    <property type="entry name" value="CYTC"/>
    <property type="match status" value="1"/>
</dbReference>
<dbReference type="PROSITE" id="PS50857">
    <property type="entry name" value="COX2_CUA"/>
    <property type="match status" value="1"/>
</dbReference>
<reference evidence="20 21" key="1">
    <citation type="submission" date="2020-07" db="EMBL/GenBank/DDBJ databases">
        <authorList>
            <person name="Sun Q."/>
        </authorList>
    </citation>
    <scope>NUCLEOTIDE SEQUENCE [LARGE SCALE GENOMIC DNA]</scope>
    <source>
        <strain evidence="20 21">WYCCWR 11290</strain>
    </source>
</reference>
<dbReference type="GO" id="GO:0020037">
    <property type="term" value="F:heme binding"/>
    <property type="evidence" value="ECO:0007669"/>
    <property type="project" value="InterPro"/>
</dbReference>
<dbReference type="Pfam" id="PF00116">
    <property type="entry name" value="COX2"/>
    <property type="match status" value="1"/>
</dbReference>
<keyword evidence="12 17" id="KW-0472">Membrane</keyword>
<comment type="function">
    <text evidence="13">Subunits I and II form the functional core of the enzyme complex. Electrons originating in cytochrome c are transferred via heme a and Cu(A) to the binuclear center formed by heme a3 and Cu(B).</text>
</comment>
<evidence type="ECO:0000256" key="4">
    <source>
        <dbReference type="ARBA" id="ARBA00022617"/>
    </source>
</evidence>
<gene>
    <name evidence="20" type="primary">coxB</name>
    <name evidence="20" type="ORF">HX900_16805</name>
</gene>
<dbReference type="PANTHER" id="PTHR22888">
    <property type="entry name" value="CYTOCHROME C OXIDASE, SUBUNIT II"/>
    <property type="match status" value="1"/>
</dbReference>
<evidence type="ECO:0000256" key="15">
    <source>
        <dbReference type="ARBA" id="ARBA00047816"/>
    </source>
</evidence>
<evidence type="ECO:0000259" key="18">
    <source>
        <dbReference type="PROSITE" id="PS50857"/>
    </source>
</evidence>
<evidence type="ECO:0000256" key="7">
    <source>
        <dbReference type="ARBA" id="ARBA00022723"/>
    </source>
</evidence>
<evidence type="ECO:0000256" key="14">
    <source>
        <dbReference type="ARBA" id="ARBA00031399"/>
    </source>
</evidence>
<dbReference type="Gene3D" id="2.60.40.420">
    <property type="entry name" value="Cupredoxins - blue copper proteins"/>
    <property type="match status" value="1"/>
</dbReference>
<evidence type="ECO:0000256" key="3">
    <source>
        <dbReference type="ARBA" id="ARBA00022448"/>
    </source>
</evidence>
<keyword evidence="3" id="KW-0813">Transport</keyword>
<dbReference type="InterPro" id="IPR001505">
    <property type="entry name" value="Copper_CuA"/>
</dbReference>
<keyword evidence="11" id="KW-0186">Copper</keyword>
<evidence type="ECO:0000256" key="13">
    <source>
        <dbReference type="ARBA" id="ARBA00024688"/>
    </source>
</evidence>
<keyword evidence="4 16" id="KW-0349">Heme</keyword>
<keyword evidence="8" id="KW-0249">Electron transport</keyword>
<evidence type="ECO:0000256" key="6">
    <source>
        <dbReference type="ARBA" id="ARBA00022692"/>
    </source>
</evidence>
<feature type="transmembrane region" description="Helical" evidence="17">
    <location>
        <begin position="47"/>
        <end position="72"/>
    </location>
</feature>
<dbReference type="GO" id="GO:0016020">
    <property type="term" value="C:membrane"/>
    <property type="evidence" value="ECO:0007669"/>
    <property type="project" value="UniProtKB-SubCell"/>
</dbReference>
<keyword evidence="10 16" id="KW-0408">Iron</keyword>
<keyword evidence="7 16" id="KW-0479">Metal-binding</keyword>
<evidence type="ECO:0000256" key="8">
    <source>
        <dbReference type="ARBA" id="ARBA00022982"/>
    </source>
</evidence>
<dbReference type="EMBL" id="JACCPJ010000002">
    <property type="protein sequence ID" value="NZD62768.1"/>
    <property type="molecule type" value="Genomic_DNA"/>
</dbReference>
<comment type="caution">
    <text evidence="20">The sequence shown here is derived from an EMBL/GenBank/DDBJ whole genome shotgun (WGS) entry which is preliminary data.</text>
</comment>
<dbReference type="InterPro" id="IPR009056">
    <property type="entry name" value="Cyt_c-like_dom"/>
</dbReference>
<dbReference type="GO" id="GO:0005507">
    <property type="term" value="F:copper ion binding"/>
    <property type="evidence" value="ECO:0007669"/>
    <property type="project" value="InterPro"/>
</dbReference>
<comment type="similarity">
    <text evidence="2">Belongs to the cytochrome c oxidase subunit 2 family.</text>
</comment>
<evidence type="ECO:0000256" key="10">
    <source>
        <dbReference type="ARBA" id="ARBA00023004"/>
    </source>
</evidence>
<dbReference type="InterPro" id="IPR014222">
    <property type="entry name" value="Cyt_c_oxidase_su2"/>
</dbReference>
<accession>A0A7Z0RMA5</accession>
<evidence type="ECO:0000256" key="17">
    <source>
        <dbReference type="SAM" id="Phobius"/>
    </source>
</evidence>
<evidence type="ECO:0000256" key="9">
    <source>
        <dbReference type="ARBA" id="ARBA00022989"/>
    </source>
</evidence>
<dbReference type="AlphaFoldDB" id="A0A7Z0RMA5"/>